<dbReference type="Proteomes" id="UP000821866">
    <property type="component" value="Chromosome 6"/>
</dbReference>
<dbReference type="GO" id="GO:0006508">
    <property type="term" value="P:proteolysis"/>
    <property type="evidence" value="ECO:0007669"/>
    <property type="project" value="InterPro"/>
</dbReference>
<evidence type="ECO:0000313" key="3">
    <source>
        <dbReference type="Proteomes" id="UP000821866"/>
    </source>
</evidence>
<dbReference type="InterPro" id="IPR024079">
    <property type="entry name" value="MetalloPept_cat_dom_sf"/>
</dbReference>
<keyword evidence="1" id="KW-0812">Transmembrane</keyword>
<name>A0A9J6DP75_RHIMP</name>
<keyword evidence="3" id="KW-1185">Reference proteome</keyword>
<evidence type="ECO:0008006" key="4">
    <source>
        <dbReference type="Google" id="ProtNLM"/>
    </source>
</evidence>
<sequence length="199" mass="21342">MPRLEGSSSSIVGVVDYINRITAKETKMAATAEGFTSTEQSAYKVDEDRAAMILFWLTGIASVGVVGMACVMMANPSAGGGDERPHVSPLLATKAWHGGSVFGNPKSGMPDAAVLPASLFIKGRRRGAAAMARQEFKGFNYPVCYTPSCVLLGKRLRAMLNPLVDPCDNFNEHVCGRYEGASFSILEDYDGILQAVREL</sequence>
<accession>A0A9J6DP75</accession>
<dbReference type="AlphaFoldDB" id="A0A9J6DP75"/>
<dbReference type="GO" id="GO:0004222">
    <property type="term" value="F:metalloendopeptidase activity"/>
    <property type="evidence" value="ECO:0007669"/>
    <property type="project" value="InterPro"/>
</dbReference>
<dbReference type="PROSITE" id="PS51885">
    <property type="entry name" value="NEPRILYSIN"/>
    <property type="match status" value="1"/>
</dbReference>
<dbReference type="InterPro" id="IPR000718">
    <property type="entry name" value="Peptidase_M13"/>
</dbReference>
<proteinExistence type="predicted"/>
<comment type="caution">
    <text evidence="2">The sequence shown here is derived from an EMBL/GenBank/DDBJ whole genome shotgun (WGS) entry which is preliminary data.</text>
</comment>
<feature type="transmembrane region" description="Helical" evidence="1">
    <location>
        <begin position="53"/>
        <end position="74"/>
    </location>
</feature>
<keyword evidence="1" id="KW-1133">Transmembrane helix</keyword>
<keyword evidence="1" id="KW-0472">Membrane</keyword>
<reference evidence="2" key="2">
    <citation type="submission" date="2021-09" db="EMBL/GenBank/DDBJ databases">
        <authorList>
            <person name="Jia N."/>
            <person name="Wang J."/>
            <person name="Shi W."/>
            <person name="Du L."/>
            <person name="Sun Y."/>
            <person name="Zhan W."/>
            <person name="Jiang J."/>
            <person name="Wang Q."/>
            <person name="Zhang B."/>
            <person name="Ji P."/>
            <person name="Sakyi L.B."/>
            <person name="Cui X."/>
            <person name="Yuan T."/>
            <person name="Jiang B."/>
            <person name="Yang W."/>
            <person name="Lam T.T.-Y."/>
            <person name="Chang Q."/>
            <person name="Ding S."/>
            <person name="Wang X."/>
            <person name="Zhu J."/>
            <person name="Ruan X."/>
            <person name="Zhao L."/>
            <person name="Wei J."/>
            <person name="Que T."/>
            <person name="Du C."/>
            <person name="Cheng J."/>
            <person name="Dai P."/>
            <person name="Han X."/>
            <person name="Huang E."/>
            <person name="Gao Y."/>
            <person name="Liu J."/>
            <person name="Shao H."/>
            <person name="Ye R."/>
            <person name="Li L."/>
            <person name="Wei W."/>
            <person name="Wang X."/>
            <person name="Wang C."/>
            <person name="Huo Q."/>
            <person name="Li W."/>
            <person name="Guo W."/>
            <person name="Chen H."/>
            <person name="Chen S."/>
            <person name="Zhou L."/>
            <person name="Zhou L."/>
            <person name="Ni X."/>
            <person name="Tian J."/>
            <person name="Zhou Y."/>
            <person name="Sheng Y."/>
            <person name="Liu T."/>
            <person name="Pan Y."/>
            <person name="Xia L."/>
            <person name="Li J."/>
            <person name="Zhao F."/>
            <person name="Cao W."/>
        </authorList>
    </citation>
    <scope>NUCLEOTIDE SEQUENCE</scope>
    <source>
        <strain evidence="2">Rmic-2018</strain>
        <tissue evidence="2">Larvae</tissue>
    </source>
</reference>
<dbReference type="SUPFAM" id="SSF55486">
    <property type="entry name" value="Metalloproteases ('zincins'), catalytic domain"/>
    <property type="match status" value="1"/>
</dbReference>
<protein>
    <recommendedName>
        <fullName evidence="4">Peptidase M13 N-terminal domain-containing protein</fullName>
    </recommendedName>
</protein>
<reference evidence="2" key="1">
    <citation type="journal article" date="2020" name="Cell">
        <title>Large-Scale Comparative Analyses of Tick Genomes Elucidate Their Genetic Diversity and Vector Capacities.</title>
        <authorList>
            <consortium name="Tick Genome and Microbiome Consortium (TIGMIC)"/>
            <person name="Jia N."/>
            <person name="Wang J."/>
            <person name="Shi W."/>
            <person name="Du L."/>
            <person name="Sun Y."/>
            <person name="Zhan W."/>
            <person name="Jiang J.F."/>
            <person name="Wang Q."/>
            <person name="Zhang B."/>
            <person name="Ji P."/>
            <person name="Bell-Sakyi L."/>
            <person name="Cui X.M."/>
            <person name="Yuan T.T."/>
            <person name="Jiang B.G."/>
            <person name="Yang W.F."/>
            <person name="Lam T.T."/>
            <person name="Chang Q.C."/>
            <person name="Ding S.J."/>
            <person name="Wang X.J."/>
            <person name="Zhu J.G."/>
            <person name="Ruan X.D."/>
            <person name="Zhao L."/>
            <person name="Wei J.T."/>
            <person name="Ye R.Z."/>
            <person name="Que T.C."/>
            <person name="Du C.H."/>
            <person name="Zhou Y.H."/>
            <person name="Cheng J.X."/>
            <person name="Dai P.F."/>
            <person name="Guo W.B."/>
            <person name="Han X.H."/>
            <person name="Huang E.J."/>
            <person name="Li L.F."/>
            <person name="Wei W."/>
            <person name="Gao Y.C."/>
            <person name="Liu J.Z."/>
            <person name="Shao H.Z."/>
            <person name="Wang X."/>
            <person name="Wang C.C."/>
            <person name="Yang T.C."/>
            <person name="Huo Q.B."/>
            <person name="Li W."/>
            <person name="Chen H.Y."/>
            <person name="Chen S.E."/>
            <person name="Zhou L.G."/>
            <person name="Ni X.B."/>
            <person name="Tian J.H."/>
            <person name="Sheng Y."/>
            <person name="Liu T."/>
            <person name="Pan Y.S."/>
            <person name="Xia L.Y."/>
            <person name="Li J."/>
            <person name="Zhao F."/>
            <person name="Cao W.C."/>
        </authorList>
    </citation>
    <scope>NUCLEOTIDE SEQUENCE</scope>
    <source>
        <strain evidence="2">Rmic-2018</strain>
    </source>
</reference>
<organism evidence="2 3">
    <name type="scientific">Rhipicephalus microplus</name>
    <name type="common">Cattle tick</name>
    <name type="synonym">Boophilus microplus</name>
    <dbReference type="NCBI Taxonomy" id="6941"/>
    <lineage>
        <taxon>Eukaryota</taxon>
        <taxon>Metazoa</taxon>
        <taxon>Ecdysozoa</taxon>
        <taxon>Arthropoda</taxon>
        <taxon>Chelicerata</taxon>
        <taxon>Arachnida</taxon>
        <taxon>Acari</taxon>
        <taxon>Parasitiformes</taxon>
        <taxon>Ixodida</taxon>
        <taxon>Ixodoidea</taxon>
        <taxon>Ixodidae</taxon>
        <taxon>Rhipicephalinae</taxon>
        <taxon>Rhipicephalus</taxon>
        <taxon>Boophilus</taxon>
    </lineage>
</organism>
<gene>
    <name evidence="2" type="ORF">HPB51_018046</name>
</gene>
<dbReference type="EMBL" id="JABSTU010000008">
    <property type="protein sequence ID" value="KAH8023827.1"/>
    <property type="molecule type" value="Genomic_DNA"/>
</dbReference>
<evidence type="ECO:0000313" key="2">
    <source>
        <dbReference type="EMBL" id="KAH8023827.1"/>
    </source>
</evidence>
<dbReference type="Gene3D" id="3.40.390.10">
    <property type="entry name" value="Collagenase (Catalytic Domain)"/>
    <property type="match status" value="1"/>
</dbReference>
<evidence type="ECO:0000256" key="1">
    <source>
        <dbReference type="SAM" id="Phobius"/>
    </source>
</evidence>